<dbReference type="EMBL" id="JAAKZY010000056">
    <property type="protein sequence ID" value="NGO09670.1"/>
    <property type="molecule type" value="Genomic_DNA"/>
</dbReference>
<name>A0A6G4V748_9ACTN</name>
<keyword evidence="1" id="KW-0472">Membrane</keyword>
<dbReference type="RefSeq" id="WP_165260864.1">
    <property type="nucleotide sequence ID" value="NZ_JAAKZY010000056.1"/>
</dbReference>
<gene>
    <name evidence="2" type="ORF">G5C60_19205</name>
</gene>
<keyword evidence="1" id="KW-1133">Transmembrane helix</keyword>
<feature type="transmembrane region" description="Helical" evidence="1">
    <location>
        <begin position="21"/>
        <end position="41"/>
    </location>
</feature>
<organism evidence="2 3">
    <name type="scientific">Streptomyces scabichelini</name>
    <dbReference type="NCBI Taxonomy" id="2711217"/>
    <lineage>
        <taxon>Bacteria</taxon>
        <taxon>Bacillati</taxon>
        <taxon>Actinomycetota</taxon>
        <taxon>Actinomycetes</taxon>
        <taxon>Kitasatosporales</taxon>
        <taxon>Streptomycetaceae</taxon>
        <taxon>Streptomyces</taxon>
    </lineage>
</organism>
<evidence type="ECO:0000313" key="3">
    <source>
        <dbReference type="Proteomes" id="UP000472335"/>
    </source>
</evidence>
<protein>
    <submittedName>
        <fullName evidence="2">LapA family protein</fullName>
    </submittedName>
</protein>
<evidence type="ECO:0000256" key="1">
    <source>
        <dbReference type="SAM" id="Phobius"/>
    </source>
</evidence>
<comment type="caution">
    <text evidence="2">The sequence shown here is derived from an EMBL/GenBank/DDBJ whole genome shotgun (WGS) entry which is preliminary data.</text>
</comment>
<accession>A0A6G4V748</accession>
<dbReference type="Proteomes" id="UP000472335">
    <property type="component" value="Unassembled WGS sequence"/>
</dbReference>
<dbReference type="AlphaFoldDB" id="A0A6G4V748"/>
<proteinExistence type="predicted"/>
<sequence>MTRKTSASRIDGGRKSAAKDLLTPGRIAVAVLAVLALIFVFQNTGDTEIRLIVPEVTMPLWLSLLGTMVIGALCGAYFMGRRR</sequence>
<reference evidence="2 3" key="1">
    <citation type="submission" date="2020-02" db="EMBL/GenBank/DDBJ databases">
        <title>Whole-genome analyses of novel actinobacteria.</title>
        <authorList>
            <person name="Sahin N."/>
            <person name="Gencbay T."/>
        </authorList>
    </citation>
    <scope>NUCLEOTIDE SEQUENCE [LARGE SCALE GENOMIC DNA]</scope>
    <source>
        <strain evidence="2 3">HC44</strain>
    </source>
</reference>
<keyword evidence="1" id="KW-0812">Transmembrane</keyword>
<evidence type="ECO:0000313" key="2">
    <source>
        <dbReference type="EMBL" id="NGO09670.1"/>
    </source>
</evidence>
<keyword evidence="3" id="KW-1185">Reference proteome</keyword>
<feature type="transmembrane region" description="Helical" evidence="1">
    <location>
        <begin position="61"/>
        <end position="80"/>
    </location>
</feature>